<keyword evidence="3" id="KW-0540">Nuclease</keyword>
<dbReference type="Proteomes" id="UP000181998">
    <property type="component" value="Unassembled WGS sequence"/>
</dbReference>
<keyword evidence="6" id="KW-0460">Magnesium</keyword>
<evidence type="ECO:0000313" key="10">
    <source>
        <dbReference type="Proteomes" id="UP000181998"/>
    </source>
</evidence>
<dbReference type="GO" id="GO:0004518">
    <property type="term" value="F:nuclease activity"/>
    <property type="evidence" value="ECO:0007669"/>
    <property type="project" value="UniProtKB-KW"/>
</dbReference>
<evidence type="ECO:0000256" key="5">
    <source>
        <dbReference type="ARBA" id="ARBA00022801"/>
    </source>
</evidence>
<dbReference type="PANTHER" id="PTHR33653">
    <property type="entry name" value="RIBONUCLEASE VAPC2"/>
    <property type="match status" value="1"/>
</dbReference>
<proteinExistence type="inferred from homology"/>
<dbReference type="AlphaFoldDB" id="A0A1H9GN17"/>
<dbReference type="SUPFAM" id="SSF88723">
    <property type="entry name" value="PIN domain-like"/>
    <property type="match status" value="1"/>
</dbReference>
<evidence type="ECO:0000259" key="8">
    <source>
        <dbReference type="Pfam" id="PF01850"/>
    </source>
</evidence>
<dbReference type="InterPro" id="IPR050556">
    <property type="entry name" value="Type_II_TA_system_RNase"/>
</dbReference>
<evidence type="ECO:0000256" key="1">
    <source>
        <dbReference type="ARBA" id="ARBA00001946"/>
    </source>
</evidence>
<sequence>MPILVDSNVILDIFTKDSKWFEWSSETLADLAERELLYINPIIYSEISISFERIEELEQALPNDYIHRDNLPYEAAFLAGKCFLKYRKSGGIKHAPLPDFYIGAHAAVRGWNILTRDNGRYQTYFPTLCVISPL</sequence>
<dbReference type="InterPro" id="IPR002716">
    <property type="entry name" value="PIN_dom"/>
</dbReference>
<dbReference type="Gene3D" id="3.40.50.1010">
    <property type="entry name" value="5'-nuclease"/>
    <property type="match status" value="1"/>
</dbReference>
<keyword evidence="5" id="KW-0378">Hydrolase</keyword>
<dbReference type="InterPro" id="IPR029060">
    <property type="entry name" value="PIN-like_dom_sf"/>
</dbReference>
<name>A0A1H9GN17_9PROT</name>
<dbReference type="GO" id="GO:0016787">
    <property type="term" value="F:hydrolase activity"/>
    <property type="evidence" value="ECO:0007669"/>
    <property type="project" value="UniProtKB-KW"/>
</dbReference>
<feature type="domain" description="PIN" evidence="8">
    <location>
        <begin position="3"/>
        <end position="122"/>
    </location>
</feature>
<keyword evidence="2" id="KW-1277">Toxin-antitoxin system</keyword>
<dbReference type="RefSeq" id="WP_074722428.1">
    <property type="nucleotide sequence ID" value="NZ_FOFX01000069.1"/>
</dbReference>
<gene>
    <name evidence="9" type="ORF">SAMN05421510_106911</name>
</gene>
<organism evidence="9 10">
    <name type="scientific">Nitrosomonas ureae</name>
    <dbReference type="NCBI Taxonomy" id="44577"/>
    <lineage>
        <taxon>Bacteria</taxon>
        <taxon>Pseudomonadati</taxon>
        <taxon>Pseudomonadota</taxon>
        <taxon>Betaproteobacteria</taxon>
        <taxon>Nitrosomonadales</taxon>
        <taxon>Nitrosomonadaceae</taxon>
        <taxon>Nitrosomonas</taxon>
    </lineage>
</organism>
<comment type="cofactor">
    <cofactor evidence="1">
        <name>Mg(2+)</name>
        <dbReference type="ChEBI" id="CHEBI:18420"/>
    </cofactor>
</comment>
<evidence type="ECO:0000256" key="3">
    <source>
        <dbReference type="ARBA" id="ARBA00022722"/>
    </source>
</evidence>
<protein>
    <recommendedName>
        <fullName evidence="8">PIN domain-containing protein</fullName>
    </recommendedName>
</protein>
<evidence type="ECO:0000256" key="7">
    <source>
        <dbReference type="ARBA" id="ARBA00038093"/>
    </source>
</evidence>
<keyword evidence="4" id="KW-0479">Metal-binding</keyword>
<comment type="similarity">
    <text evidence="7">Belongs to the PINc/VapC protein family.</text>
</comment>
<dbReference type="GO" id="GO:0046872">
    <property type="term" value="F:metal ion binding"/>
    <property type="evidence" value="ECO:0007669"/>
    <property type="project" value="UniProtKB-KW"/>
</dbReference>
<evidence type="ECO:0000256" key="6">
    <source>
        <dbReference type="ARBA" id="ARBA00022842"/>
    </source>
</evidence>
<evidence type="ECO:0000256" key="4">
    <source>
        <dbReference type="ARBA" id="ARBA00022723"/>
    </source>
</evidence>
<dbReference type="Pfam" id="PF01850">
    <property type="entry name" value="PIN"/>
    <property type="match status" value="1"/>
</dbReference>
<dbReference type="EMBL" id="FOFX01000069">
    <property type="protein sequence ID" value="SEQ51393.1"/>
    <property type="molecule type" value="Genomic_DNA"/>
</dbReference>
<reference evidence="9 10" key="1">
    <citation type="submission" date="2016-10" db="EMBL/GenBank/DDBJ databases">
        <authorList>
            <person name="de Groot N.N."/>
        </authorList>
    </citation>
    <scope>NUCLEOTIDE SEQUENCE [LARGE SCALE GENOMIC DNA]</scope>
    <source>
        <strain evidence="9 10">Nm9</strain>
    </source>
</reference>
<accession>A0A1H9GN17</accession>
<evidence type="ECO:0000256" key="2">
    <source>
        <dbReference type="ARBA" id="ARBA00022649"/>
    </source>
</evidence>
<dbReference type="PANTHER" id="PTHR33653:SF1">
    <property type="entry name" value="RIBONUCLEASE VAPC2"/>
    <property type="match status" value="1"/>
</dbReference>
<evidence type="ECO:0000313" key="9">
    <source>
        <dbReference type="EMBL" id="SEQ51393.1"/>
    </source>
</evidence>